<name>A0A1Q8YCE3_9BURK</name>
<evidence type="ECO:0000313" key="2">
    <source>
        <dbReference type="EMBL" id="OLP05672.1"/>
    </source>
</evidence>
<keyword evidence="3" id="KW-1185">Reference proteome</keyword>
<comment type="caution">
    <text evidence="2">The sequence shown here is derived from an EMBL/GenBank/DDBJ whole genome shotgun (WGS) entry which is preliminary data.</text>
</comment>
<evidence type="ECO:0000256" key="1">
    <source>
        <dbReference type="SAM" id="MobiDB-lite"/>
    </source>
</evidence>
<dbReference type="AlphaFoldDB" id="A0A1Q8YCE3"/>
<sequence length="57" mass="6045">MPPVTPTAQTPLTKPLRTQLENTVKCARDVAEKGSHQAPSTCSKGRWPCEAGGGRTP</sequence>
<feature type="region of interest" description="Disordered" evidence="1">
    <location>
        <begin position="31"/>
        <end position="57"/>
    </location>
</feature>
<proteinExistence type="predicted"/>
<dbReference type="RefSeq" id="WP_156876220.1">
    <property type="nucleotide sequence ID" value="NZ_MSYM01000014.1"/>
</dbReference>
<gene>
    <name evidence="2" type="ORF">BLL52_3045</name>
</gene>
<organism evidence="2 3">
    <name type="scientific">Rhodoferax antarcticus ANT.BR</name>
    <dbReference type="NCBI Taxonomy" id="1111071"/>
    <lineage>
        <taxon>Bacteria</taxon>
        <taxon>Pseudomonadati</taxon>
        <taxon>Pseudomonadota</taxon>
        <taxon>Betaproteobacteria</taxon>
        <taxon>Burkholderiales</taxon>
        <taxon>Comamonadaceae</taxon>
        <taxon>Rhodoferax</taxon>
    </lineage>
</organism>
<accession>A0A1Q8YCE3</accession>
<dbReference type="Proteomes" id="UP000185911">
    <property type="component" value="Unassembled WGS sequence"/>
</dbReference>
<protein>
    <submittedName>
        <fullName evidence="2">Uncharacterized protein</fullName>
    </submittedName>
</protein>
<dbReference type="EMBL" id="MSYM01000014">
    <property type="protein sequence ID" value="OLP05672.1"/>
    <property type="molecule type" value="Genomic_DNA"/>
</dbReference>
<reference evidence="2 3" key="1">
    <citation type="submission" date="2017-01" db="EMBL/GenBank/DDBJ databases">
        <title>Genome sequence of Rhodoferax antarcticus ANT.BR, a psychrophilic purple nonsulfur bacterium from an Antarctic microbial mat.</title>
        <authorList>
            <person name="Baker J."/>
            <person name="Riester C."/>
            <person name="Skinner B."/>
            <person name="Newell A."/>
            <person name="Swingley W."/>
            <person name="Madigan M."/>
            <person name="Jung D."/>
            <person name="Asao M."/>
            <person name="Chen M."/>
            <person name="Loughlin P."/>
            <person name="Pan H."/>
            <person name="Lin S."/>
            <person name="Li N."/>
            <person name="Shaw J."/>
            <person name="Prado M."/>
            <person name="Sherman C."/>
            <person name="Li X."/>
            <person name="Tang J."/>
            <person name="Blankenship R."/>
            <person name="Zhao T."/>
            <person name="Touchman J."/>
            <person name="Sattley M."/>
        </authorList>
    </citation>
    <scope>NUCLEOTIDE SEQUENCE [LARGE SCALE GENOMIC DNA]</scope>
    <source>
        <strain evidence="2 3">ANT.BR</strain>
    </source>
</reference>
<evidence type="ECO:0000313" key="3">
    <source>
        <dbReference type="Proteomes" id="UP000185911"/>
    </source>
</evidence>